<dbReference type="Pfam" id="PF02548">
    <property type="entry name" value="Pantoate_transf"/>
    <property type="match status" value="1"/>
</dbReference>
<evidence type="ECO:0000256" key="2">
    <source>
        <dbReference type="ARBA" id="ARBA00008676"/>
    </source>
</evidence>
<keyword evidence="8" id="KW-0963">Cytoplasm</keyword>
<feature type="binding site" evidence="8 11">
    <location>
        <position position="48"/>
    </location>
    <ligand>
        <name>Mg(2+)</name>
        <dbReference type="ChEBI" id="CHEBI:18420"/>
    </ligand>
</feature>
<organism evidence="12 13">
    <name type="scientific">Candidatus Tenderia electrophaga</name>
    <dbReference type="NCBI Taxonomy" id="1748243"/>
    <lineage>
        <taxon>Bacteria</taxon>
        <taxon>Pseudomonadati</taxon>
        <taxon>Pseudomonadota</taxon>
        <taxon>Gammaproteobacteria</taxon>
        <taxon>Candidatus Tenderiales</taxon>
        <taxon>Candidatus Tenderiaceae</taxon>
        <taxon>Candidatus Tenderia</taxon>
    </lineage>
</organism>
<keyword evidence="13" id="KW-1185">Reference proteome</keyword>
<dbReference type="PIRSF" id="PIRSF000388">
    <property type="entry name" value="Pantoate_hydroxy_MeTrfase"/>
    <property type="match status" value="1"/>
</dbReference>
<dbReference type="GO" id="GO:0005737">
    <property type="term" value="C:cytoplasm"/>
    <property type="evidence" value="ECO:0007669"/>
    <property type="project" value="UniProtKB-SubCell"/>
</dbReference>
<dbReference type="STRING" id="1748243.Tel_04415"/>
<feature type="binding site" evidence="8 10">
    <location>
        <position position="116"/>
    </location>
    <ligand>
        <name>3-methyl-2-oxobutanoate</name>
        <dbReference type="ChEBI" id="CHEBI:11851"/>
    </ligand>
</feature>
<dbReference type="GO" id="GO:0032259">
    <property type="term" value="P:methylation"/>
    <property type="evidence" value="ECO:0007669"/>
    <property type="project" value="UniProtKB-KW"/>
</dbReference>
<dbReference type="InterPro" id="IPR003700">
    <property type="entry name" value="Pantoate_hydroxy_MeTrfase"/>
</dbReference>
<dbReference type="PANTHER" id="PTHR20881">
    <property type="entry name" value="3-METHYL-2-OXOBUTANOATE HYDROXYMETHYLTRANSFERASE"/>
    <property type="match status" value="1"/>
</dbReference>
<evidence type="ECO:0000256" key="8">
    <source>
        <dbReference type="HAMAP-Rule" id="MF_00156"/>
    </source>
</evidence>
<dbReference type="UniPathway" id="UPA00028">
    <property type="reaction ID" value="UER00003"/>
</dbReference>
<dbReference type="GO" id="GO:0008168">
    <property type="term" value="F:methyltransferase activity"/>
    <property type="evidence" value="ECO:0007669"/>
    <property type="project" value="UniProtKB-KW"/>
</dbReference>
<gene>
    <name evidence="8 12" type="primary">panB</name>
    <name evidence="12" type="ORF">Tel_04415</name>
</gene>
<keyword evidence="6 8" id="KW-0479">Metal-binding</keyword>
<dbReference type="EC" id="2.1.2.11" evidence="8"/>
<evidence type="ECO:0000256" key="7">
    <source>
        <dbReference type="ARBA" id="ARBA00056497"/>
    </source>
</evidence>
<dbReference type="NCBIfam" id="TIGR00222">
    <property type="entry name" value="panB"/>
    <property type="match status" value="1"/>
</dbReference>
<feature type="binding site" evidence="8 11">
    <location>
        <position position="118"/>
    </location>
    <ligand>
        <name>Mg(2+)</name>
        <dbReference type="ChEBI" id="CHEBI:18420"/>
    </ligand>
</feature>
<evidence type="ECO:0000313" key="12">
    <source>
        <dbReference type="EMBL" id="ALP52448.1"/>
    </source>
</evidence>
<evidence type="ECO:0000256" key="5">
    <source>
        <dbReference type="ARBA" id="ARBA00022679"/>
    </source>
</evidence>
<evidence type="ECO:0000256" key="4">
    <source>
        <dbReference type="ARBA" id="ARBA00022655"/>
    </source>
</evidence>
<dbReference type="FunFam" id="3.20.20.60:FF:000003">
    <property type="entry name" value="3-methyl-2-oxobutanoate hydroxymethyltransferase"/>
    <property type="match status" value="1"/>
</dbReference>
<dbReference type="InterPro" id="IPR015813">
    <property type="entry name" value="Pyrv/PenolPyrv_kinase-like_dom"/>
</dbReference>
<dbReference type="GO" id="GO:0003864">
    <property type="term" value="F:3-methyl-2-oxobutanoate hydroxymethyltransferase activity"/>
    <property type="evidence" value="ECO:0007669"/>
    <property type="project" value="UniProtKB-UniRule"/>
</dbReference>
<reference evidence="12" key="1">
    <citation type="submission" date="2015-10" db="EMBL/GenBank/DDBJ databases">
        <title>Description of Candidatus Tenderia electrophaga gen. nov, sp. nov., an Uncultivated Electroautotroph from a Biocathode Enrichment.</title>
        <authorList>
            <person name="Eddie B.J."/>
            <person name="Malanoski A.P."/>
            <person name="Wang Z."/>
            <person name="Hall R.J."/>
            <person name="Oh S.D."/>
            <person name="Heiner C."/>
            <person name="Lin B."/>
            <person name="Strycharz-Glaven S.M."/>
        </authorList>
    </citation>
    <scope>NUCLEOTIDE SEQUENCE [LARGE SCALE GENOMIC DNA]</scope>
    <source>
        <strain evidence="12">NRL1</strain>
    </source>
</reference>
<sequence>MPMTAPISLSRLREMKQQGEKIACLTAYDASFARVLDEAGVEVILVGDSLGMVIQGHTTTVPVTMDDMIYHSRAAGQGNRRALLMVDMPFMACPTVEWALVNATRLMQAGGAQAVKLEGSGVQLEIVTELARRSIPVCAHLGLQPQSVHKIGGYRVQGRESAAAKGMLDNAMQLEKAGADALLLECVPESLATEITESVTIPVIGIGAGPRCDGQVLVLHDILGVTPGKAPRFSKNFMNEGGSIQAAVARYVAEVKAGTFPAQQHVFE</sequence>
<accession>A0A0S2TBB5</accession>
<dbReference type="PANTHER" id="PTHR20881:SF0">
    <property type="entry name" value="3-METHYL-2-OXOBUTANOATE HYDROXYMETHYLTRANSFERASE"/>
    <property type="match status" value="1"/>
</dbReference>
<evidence type="ECO:0000256" key="3">
    <source>
        <dbReference type="ARBA" id="ARBA00011424"/>
    </source>
</evidence>
<comment type="pathway">
    <text evidence="1 8">Cofactor biosynthesis; (R)-pantothenate biosynthesis; (R)-pantoate from 3-methyl-2-oxobutanoate: step 1/2.</text>
</comment>
<feature type="active site" description="Proton acceptor" evidence="8 9">
    <location>
        <position position="185"/>
    </location>
</feature>
<comment type="subcellular location">
    <subcellularLocation>
        <location evidence="8">Cytoplasm</location>
    </subcellularLocation>
</comment>
<feature type="binding site" evidence="8 10">
    <location>
        <begin position="48"/>
        <end position="49"/>
    </location>
    <ligand>
        <name>3-methyl-2-oxobutanoate</name>
        <dbReference type="ChEBI" id="CHEBI:11851"/>
    </ligand>
</feature>
<protein>
    <recommendedName>
        <fullName evidence="8">3-methyl-2-oxobutanoate hydroxymethyltransferase</fullName>
        <ecNumber evidence="8">2.1.2.11</ecNumber>
    </recommendedName>
    <alternativeName>
        <fullName evidence="8">Ketopantoate hydroxymethyltransferase</fullName>
        <shortName evidence="8">KPHMT</shortName>
    </alternativeName>
</protein>
<dbReference type="AlphaFoldDB" id="A0A0S2TBB5"/>
<evidence type="ECO:0000313" key="13">
    <source>
        <dbReference type="Proteomes" id="UP000055136"/>
    </source>
</evidence>
<dbReference type="Proteomes" id="UP000055136">
    <property type="component" value="Chromosome"/>
</dbReference>
<keyword evidence="5 8" id="KW-0808">Transferase</keyword>
<comment type="cofactor">
    <cofactor evidence="8 11">
        <name>Mg(2+)</name>
        <dbReference type="ChEBI" id="CHEBI:18420"/>
    </cofactor>
    <text evidence="8 11">Binds 1 Mg(2+) ion per subunit.</text>
</comment>
<keyword evidence="4 8" id="KW-0566">Pantothenate biosynthesis</keyword>
<keyword evidence="8 11" id="KW-0460">Magnesium</keyword>
<comment type="function">
    <text evidence="7 8">Catalyzes the reversible reaction in which hydroxymethyl group from 5,10-methylenetetrahydrofolate is transferred onto alpha-ketoisovalerate to form ketopantoate.</text>
</comment>
<comment type="subunit">
    <text evidence="3 8">Homodecamer; pentamer of dimers.</text>
</comment>
<dbReference type="HAMAP" id="MF_00156">
    <property type="entry name" value="PanB"/>
    <property type="match status" value="1"/>
</dbReference>
<dbReference type="EMBL" id="CP013099">
    <property type="protein sequence ID" value="ALP52448.1"/>
    <property type="molecule type" value="Genomic_DNA"/>
</dbReference>
<feature type="binding site" evidence="8 10">
    <location>
        <position position="87"/>
    </location>
    <ligand>
        <name>3-methyl-2-oxobutanoate</name>
        <dbReference type="ChEBI" id="CHEBI:11851"/>
    </ligand>
</feature>
<dbReference type="InterPro" id="IPR040442">
    <property type="entry name" value="Pyrv_kinase-like_dom_sf"/>
</dbReference>
<evidence type="ECO:0000256" key="6">
    <source>
        <dbReference type="ARBA" id="ARBA00022723"/>
    </source>
</evidence>
<evidence type="ECO:0000256" key="9">
    <source>
        <dbReference type="PIRSR" id="PIRSR000388-1"/>
    </source>
</evidence>
<dbReference type="Gene3D" id="3.20.20.60">
    <property type="entry name" value="Phosphoenolpyruvate-binding domains"/>
    <property type="match status" value="1"/>
</dbReference>
<evidence type="ECO:0000256" key="10">
    <source>
        <dbReference type="PIRSR" id="PIRSR000388-2"/>
    </source>
</evidence>
<comment type="catalytic activity">
    <reaction evidence="8">
        <text>(6R)-5,10-methylene-5,6,7,8-tetrahydrofolate + 3-methyl-2-oxobutanoate + H2O = 2-dehydropantoate + (6S)-5,6,7,8-tetrahydrofolate</text>
        <dbReference type="Rhea" id="RHEA:11824"/>
        <dbReference type="ChEBI" id="CHEBI:11561"/>
        <dbReference type="ChEBI" id="CHEBI:11851"/>
        <dbReference type="ChEBI" id="CHEBI:15377"/>
        <dbReference type="ChEBI" id="CHEBI:15636"/>
        <dbReference type="ChEBI" id="CHEBI:57453"/>
        <dbReference type="EC" id="2.1.2.11"/>
    </reaction>
</comment>
<dbReference type="GO" id="GO:0015940">
    <property type="term" value="P:pantothenate biosynthetic process"/>
    <property type="evidence" value="ECO:0007669"/>
    <property type="project" value="UniProtKB-UniRule"/>
</dbReference>
<dbReference type="SUPFAM" id="SSF51621">
    <property type="entry name" value="Phosphoenolpyruvate/pyruvate domain"/>
    <property type="match status" value="1"/>
</dbReference>
<dbReference type="NCBIfam" id="NF001452">
    <property type="entry name" value="PRK00311.1"/>
    <property type="match status" value="1"/>
</dbReference>
<comment type="similarity">
    <text evidence="2 8">Belongs to the PanB family.</text>
</comment>
<evidence type="ECO:0000256" key="11">
    <source>
        <dbReference type="PIRSR" id="PIRSR000388-3"/>
    </source>
</evidence>
<proteinExistence type="inferred from homology"/>
<feature type="binding site" evidence="8 11">
    <location>
        <position position="87"/>
    </location>
    <ligand>
        <name>Mg(2+)</name>
        <dbReference type="ChEBI" id="CHEBI:18420"/>
    </ligand>
</feature>
<dbReference type="GO" id="GO:0000287">
    <property type="term" value="F:magnesium ion binding"/>
    <property type="evidence" value="ECO:0007669"/>
    <property type="project" value="TreeGrafter"/>
</dbReference>
<name>A0A0S2TBB5_9GAMM</name>
<dbReference type="CDD" id="cd06557">
    <property type="entry name" value="KPHMT-like"/>
    <property type="match status" value="1"/>
</dbReference>
<dbReference type="KEGG" id="tee:Tel_04415"/>
<evidence type="ECO:0000256" key="1">
    <source>
        <dbReference type="ARBA" id="ARBA00005033"/>
    </source>
</evidence>